<reference evidence="3" key="1">
    <citation type="submission" date="2018-05" db="EMBL/GenBank/DDBJ databases">
        <title>Zavarzinia sp. HR-AS.</title>
        <authorList>
            <person name="Lee Y."/>
            <person name="Jeon C.O."/>
        </authorList>
    </citation>
    <scope>NUCLEOTIDE SEQUENCE [LARGE SCALE GENOMIC DNA]</scope>
    <source>
        <strain evidence="3">DSM 1231</strain>
    </source>
</reference>
<gene>
    <name evidence="2" type="ORF">DKG75_14905</name>
</gene>
<dbReference type="EMBL" id="QGLF01000004">
    <property type="protein sequence ID" value="PWR19750.1"/>
    <property type="molecule type" value="Genomic_DNA"/>
</dbReference>
<dbReference type="Proteomes" id="UP000246077">
    <property type="component" value="Unassembled WGS sequence"/>
</dbReference>
<keyword evidence="3" id="KW-1185">Reference proteome</keyword>
<feature type="region of interest" description="Disordered" evidence="1">
    <location>
        <begin position="1"/>
        <end position="29"/>
    </location>
</feature>
<comment type="caution">
    <text evidence="2">The sequence shown here is derived from an EMBL/GenBank/DDBJ whole genome shotgun (WGS) entry which is preliminary data.</text>
</comment>
<protein>
    <submittedName>
        <fullName evidence="2">Uncharacterized protein</fullName>
    </submittedName>
</protein>
<name>A0A317E0V5_9PROT</name>
<dbReference type="AlphaFoldDB" id="A0A317E0V5"/>
<dbReference type="OrthoDB" id="1907165at2"/>
<evidence type="ECO:0000313" key="3">
    <source>
        <dbReference type="Proteomes" id="UP000246077"/>
    </source>
</evidence>
<sequence>MVDLKGNPPPTLSAQNMNRPSAAGPAPTTVGLSAEARIAQLESLCARLSEQLRRQEQVLAALFPTPGVIELVAERRIDLKVGGTSISLDDINLKMQTTVRAAVTAAKVEVAASTVALNASLTSASGIVKCPTLQANAVIASSYTPRGRQHLVTGRETLPAASVPVL</sequence>
<organism evidence="2 3">
    <name type="scientific">Zavarzinia compransoris</name>
    <dbReference type="NCBI Taxonomy" id="1264899"/>
    <lineage>
        <taxon>Bacteria</taxon>
        <taxon>Pseudomonadati</taxon>
        <taxon>Pseudomonadota</taxon>
        <taxon>Alphaproteobacteria</taxon>
        <taxon>Rhodospirillales</taxon>
        <taxon>Zavarziniaceae</taxon>
        <taxon>Zavarzinia</taxon>
    </lineage>
</organism>
<accession>A0A317E0V5</accession>
<evidence type="ECO:0000256" key="1">
    <source>
        <dbReference type="SAM" id="MobiDB-lite"/>
    </source>
</evidence>
<dbReference type="RefSeq" id="WP_109921925.1">
    <property type="nucleotide sequence ID" value="NZ_QGLF01000004.1"/>
</dbReference>
<proteinExistence type="predicted"/>
<evidence type="ECO:0000313" key="2">
    <source>
        <dbReference type="EMBL" id="PWR19750.1"/>
    </source>
</evidence>